<feature type="transmembrane region" description="Helical" evidence="1">
    <location>
        <begin position="160"/>
        <end position="178"/>
    </location>
</feature>
<comment type="caution">
    <text evidence="3">The sequence shown here is derived from an EMBL/GenBank/DDBJ whole genome shotgun (WGS) entry which is preliminary data.</text>
</comment>
<proteinExistence type="predicted"/>
<feature type="transmembrane region" description="Helical" evidence="1">
    <location>
        <begin position="78"/>
        <end position="103"/>
    </location>
</feature>
<dbReference type="Pfam" id="PF00892">
    <property type="entry name" value="EamA"/>
    <property type="match status" value="2"/>
</dbReference>
<keyword evidence="1" id="KW-1133">Transmembrane helix</keyword>
<feature type="transmembrane region" description="Helical" evidence="1">
    <location>
        <begin position="41"/>
        <end position="58"/>
    </location>
</feature>
<sequence length="306" mass="33570">MNNKNKIIMGILFALSAAILNATVGILSKLLMSSGLTAQDIAFFKTIIAVIALTLLFLRTPSQAQRSAINPQKTPKVLFLHIAICAFLGIFSLFFFETIAYHYGAAPSVVVILMASAAISALIFGNFLLKERIYVSAIIGTLCAIIGIFIISWPGGSHRFLLINAALAGTGYGVFSVLVKKFQLNGGIFLTKYLLIFGAVYLFIPFILNLHPIKLSLTSISGLIALAIFPTILGFYCTTKALIYLNAAKVQVTELSEPIFAVILSWMIFDYRPSSWFIFGAIFILLGIMFIHQIHLSLFRKNNSNI</sequence>
<keyword evidence="1" id="KW-0812">Transmembrane</keyword>
<dbReference type="OrthoDB" id="8611655at2"/>
<dbReference type="InterPro" id="IPR000620">
    <property type="entry name" value="EamA_dom"/>
</dbReference>
<dbReference type="InterPro" id="IPR037185">
    <property type="entry name" value="EmrE-like"/>
</dbReference>
<organism evidence="3 4">
    <name type="scientific">Acinetobacter calcoaceticus</name>
    <dbReference type="NCBI Taxonomy" id="471"/>
    <lineage>
        <taxon>Bacteria</taxon>
        <taxon>Pseudomonadati</taxon>
        <taxon>Pseudomonadota</taxon>
        <taxon>Gammaproteobacteria</taxon>
        <taxon>Moraxellales</taxon>
        <taxon>Moraxellaceae</taxon>
        <taxon>Acinetobacter</taxon>
        <taxon>Acinetobacter calcoaceticus/baumannii complex</taxon>
    </lineage>
</organism>
<feature type="transmembrane region" description="Helical" evidence="1">
    <location>
        <begin position="190"/>
        <end position="208"/>
    </location>
</feature>
<dbReference type="PANTHER" id="PTHR22911">
    <property type="entry name" value="ACYL-MALONYL CONDENSING ENZYME-RELATED"/>
    <property type="match status" value="1"/>
</dbReference>
<evidence type="ECO:0000259" key="2">
    <source>
        <dbReference type="Pfam" id="PF00892"/>
    </source>
</evidence>
<feature type="transmembrane region" description="Helical" evidence="1">
    <location>
        <begin position="134"/>
        <end position="154"/>
    </location>
</feature>
<feature type="domain" description="EamA" evidence="2">
    <location>
        <begin position="162"/>
        <end position="291"/>
    </location>
</feature>
<dbReference type="GO" id="GO:0016020">
    <property type="term" value="C:membrane"/>
    <property type="evidence" value="ECO:0007669"/>
    <property type="project" value="InterPro"/>
</dbReference>
<evidence type="ECO:0000256" key="1">
    <source>
        <dbReference type="SAM" id="Phobius"/>
    </source>
</evidence>
<evidence type="ECO:0000313" key="4">
    <source>
        <dbReference type="Proteomes" id="UP000294963"/>
    </source>
</evidence>
<reference evidence="3 4" key="1">
    <citation type="submission" date="2019-03" db="EMBL/GenBank/DDBJ databases">
        <title>Genomic analyses of the natural microbiome of Caenorhabditis elegans.</title>
        <authorList>
            <person name="Samuel B."/>
        </authorList>
    </citation>
    <scope>NUCLEOTIDE SEQUENCE [LARGE SCALE GENOMIC DNA]</scope>
    <source>
        <strain evidence="3 4">JUb89</strain>
    </source>
</reference>
<feature type="domain" description="EamA" evidence="2">
    <location>
        <begin position="9"/>
        <end position="152"/>
    </location>
</feature>
<dbReference type="Proteomes" id="UP000294963">
    <property type="component" value="Unassembled WGS sequence"/>
</dbReference>
<feature type="transmembrane region" description="Helical" evidence="1">
    <location>
        <begin position="275"/>
        <end position="299"/>
    </location>
</feature>
<protein>
    <submittedName>
        <fullName evidence="3">EamA domain-containing membrane protein RarD</fullName>
    </submittedName>
</protein>
<feature type="transmembrane region" description="Helical" evidence="1">
    <location>
        <begin position="250"/>
        <end position="269"/>
    </location>
</feature>
<feature type="transmembrane region" description="Helical" evidence="1">
    <location>
        <begin position="220"/>
        <end position="238"/>
    </location>
</feature>
<keyword evidence="1" id="KW-0472">Membrane</keyword>
<name>A0A4R1XPK4_ACICA</name>
<keyword evidence="4" id="KW-1185">Reference proteome</keyword>
<accession>A0A4R1XPK4</accession>
<feature type="transmembrane region" description="Helical" evidence="1">
    <location>
        <begin position="109"/>
        <end position="129"/>
    </location>
</feature>
<evidence type="ECO:0000313" key="3">
    <source>
        <dbReference type="EMBL" id="TCM65082.1"/>
    </source>
</evidence>
<gene>
    <name evidence="3" type="ORF">EC844_11645</name>
</gene>
<dbReference type="EMBL" id="SLVJ01000016">
    <property type="protein sequence ID" value="TCM65082.1"/>
    <property type="molecule type" value="Genomic_DNA"/>
</dbReference>
<dbReference type="SUPFAM" id="SSF103481">
    <property type="entry name" value="Multidrug resistance efflux transporter EmrE"/>
    <property type="match status" value="2"/>
</dbReference>
<dbReference type="AlphaFoldDB" id="A0A4R1XPK4"/>